<dbReference type="InterPro" id="IPR027417">
    <property type="entry name" value="P-loop_NTPase"/>
</dbReference>
<dbReference type="EMBL" id="JACHIU010000001">
    <property type="protein sequence ID" value="MBB6474980.1"/>
    <property type="molecule type" value="Genomic_DNA"/>
</dbReference>
<dbReference type="Gene3D" id="1.25.10.10">
    <property type="entry name" value="Leucine-rich Repeat Variant"/>
    <property type="match status" value="3"/>
</dbReference>
<dbReference type="PANTHER" id="PTHR12697">
    <property type="entry name" value="PBS LYASE HEAT-LIKE PROTEIN"/>
    <property type="match status" value="1"/>
</dbReference>
<dbReference type="SUPFAM" id="SSF52540">
    <property type="entry name" value="P-loop containing nucleoside triphosphate hydrolases"/>
    <property type="match status" value="1"/>
</dbReference>
<dbReference type="SUPFAM" id="SSF48371">
    <property type="entry name" value="ARM repeat"/>
    <property type="match status" value="3"/>
</dbReference>
<evidence type="ECO:0000313" key="4">
    <source>
        <dbReference type="Proteomes" id="UP000555564"/>
    </source>
</evidence>
<accession>A0A7X0M7W3</accession>
<dbReference type="SMART" id="SM00567">
    <property type="entry name" value="EZ_HEAT"/>
    <property type="match status" value="19"/>
</dbReference>
<evidence type="ECO:0000259" key="2">
    <source>
        <dbReference type="PROSITE" id="PS50837"/>
    </source>
</evidence>
<comment type="caution">
    <text evidence="3">The sequence shown here is derived from an EMBL/GenBank/DDBJ whole genome shotgun (WGS) entry which is preliminary data.</text>
</comment>
<evidence type="ECO:0000313" key="3">
    <source>
        <dbReference type="EMBL" id="MBB6474980.1"/>
    </source>
</evidence>
<organism evidence="3 4">
    <name type="scientific">Sphaerisporangium rubeum</name>
    <dbReference type="NCBI Taxonomy" id="321317"/>
    <lineage>
        <taxon>Bacteria</taxon>
        <taxon>Bacillati</taxon>
        <taxon>Actinomycetota</taxon>
        <taxon>Actinomycetes</taxon>
        <taxon>Streptosporangiales</taxon>
        <taxon>Streptosporangiaceae</taxon>
        <taxon>Sphaerisporangium</taxon>
    </lineage>
</organism>
<feature type="compositionally biased region" description="Basic and acidic residues" evidence="1">
    <location>
        <begin position="261"/>
        <end position="279"/>
    </location>
</feature>
<dbReference type="Proteomes" id="UP000555564">
    <property type="component" value="Unassembled WGS sequence"/>
</dbReference>
<dbReference type="Pfam" id="PF13365">
    <property type="entry name" value="Trypsin_2"/>
    <property type="match status" value="1"/>
</dbReference>
<dbReference type="PANTHER" id="PTHR12697:SF5">
    <property type="entry name" value="DEOXYHYPUSINE HYDROXYLASE"/>
    <property type="match status" value="1"/>
</dbReference>
<dbReference type="InterPro" id="IPR011989">
    <property type="entry name" value="ARM-like"/>
</dbReference>
<dbReference type="InterPro" id="IPR004155">
    <property type="entry name" value="PBS_lyase_HEAT"/>
</dbReference>
<dbReference type="SUPFAM" id="SSF50494">
    <property type="entry name" value="Trypsin-like serine proteases"/>
    <property type="match status" value="1"/>
</dbReference>
<dbReference type="GO" id="GO:0016491">
    <property type="term" value="F:oxidoreductase activity"/>
    <property type="evidence" value="ECO:0007669"/>
    <property type="project" value="TreeGrafter"/>
</dbReference>
<feature type="domain" description="NACHT" evidence="2">
    <location>
        <begin position="294"/>
        <end position="424"/>
    </location>
</feature>
<evidence type="ECO:0000256" key="1">
    <source>
        <dbReference type="SAM" id="MobiDB-lite"/>
    </source>
</evidence>
<dbReference type="Gene3D" id="2.40.10.120">
    <property type="match status" value="1"/>
</dbReference>
<dbReference type="RefSeq" id="WP_184983949.1">
    <property type="nucleotide sequence ID" value="NZ_BAAALO010000072.1"/>
</dbReference>
<dbReference type="PROSITE" id="PS50837">
    <property type="entry name" value="NACHT"/>
    <property type="match status" value="1"/>
</dbReference>
<protein>
    <recommendedName>
        <fullName evidence="2">NACHT domain-containing protein</fullName>
    </recommendedName>
</protein>
<proteinExistence type="predicted"/>
<sequence length="2076" mass="225343">MRSWSARILGAGGGVHGAGVLISPHHVLTCAHVVNAALGRRPGSLVRPDEEIDLDFPAVPGTSRVRATVPEDCWFPVEPDERGDIAVLHLTTPAPTGTSPAILTGTSTRGTPVRVYGYPTGIDTGVWATSYELGDPSGPAAEWIQLDATRVPGRRIERGFSGAGVECDTTGHVLGITIAEDGTTITKVAWMLPVATLRARCSLVPESSPREPLPLELAGVLRMMRQVTDTLPYPMRGRYGRAPLSTVYVRQSVAAATPARHPFEDQAEDHRHQEKDRRSTRITQPFDLVFDLHDHLVIEGAAGLGKSTLGRNLTRTLAGSALDMEDSGGTLIPVLLPARVLASHLSRSWPEALSASVTEEYGRPDGVVPPRLFTGPLAGRRWLIVVDALDEIPDHDDREKLLAVLATRMSLTDAPFRYLVTTRPLSPGEIEQLRGPRVGFYELQPFDEDALITFAHNWFNPGGTPAGTTAAEEFLLQVRLADLEDLLDVPLLATVAADLHQSRPDQALPASRYELYEEYINQFVHARTTTLTALRDVSGLLDWLRENRTFLLEALATAYTTSETPLLEVARNVLAAHFPLPPRPPAGWENALAEWLSQTGVVTRHGHRLRFLHQTFAEHLAATARAKSLPDSFDPGRSPWDELVRGLLRDDESAVRVLLHHLHLSERDSGLIDWLQNGTRDQRDSAGVLIRQGIPCTDAQRTAYLLRLEEGIGTCSTYDLRKSLTGQTRFPSVRVRLERLVALDTVAVDKKVVLIDLLRDRSDLVRDSGAAVLRGLMAMSARPKDRCAAAAVLAKFGGDHRTFAAEVLKEIAGSSTVAPEQCLTAAEELARLGGGHRSQAVALLRRIAADPAAATWSRRRAAKIMAKLGAEGEGYAAETLTQLATDPIQSLSHRLGAAGELAGLGGAHREQAMAIVDPLVDDPGVTAYSRGLMLAEAAAIDPRYASRATEVLREMAEDRSLDAWERYEAVEKLAEFGRRYHDRVAEVMFEIATDPETYFYVRWTLAHELGELGDKYRSRAAEALGRLSTDVDLDAEQRIQAAEELMSFGEEHRDRAVEVLRQLIDDPAVDLTERGRATTLLANLGGEHVVALVDRLTRLLNDPFSSCDDRVYATTALLTLQPDTTAVSTALLWHLVRAPRTGSGARRQVAETLDDLGLHFSDQVAAVYRMLAGDPMVPWRLRLSAAVWLSAVRCSEPEFLRELVSDPAIDVYDRCDAAAELATVSDLHSQEMAAALHALGTDPLLTARDRRQADSHLSAMGPRNHVYQVEILTTLASDTTYDGISRWMAAMGLAHLGERERTMATRVLQRLATDPMATISTRTEALTTLATLDPAERPRVAEELRALVADPAADRYDRVTVARILAGLGDAYRAPAAEMLIDVTRDPLTTSDDHVRAATGLVGLGGSYRATAAEIYERLASDAALDAEARREAAAALARLGGASTDRMVAQLREIGADPLIDAATRHAAATELSRLGEEHRATAARVLHSLASGSAVEPEARVDAAKALMSVDPAALTAVVDVLDRLASDTSIHVATRHRAAERLLRLPSSLARDLACRHLGAIAADQRTGGWDRVQAVETLSRSGPMARRLAAEALRRFTGDDGALPRALAMASLADVDGHWYHEAIASLTGIAADPAREGGTRLTAAMGLSRLSVFHRERTADLLLAVAEDTALCAWERRLAADLLARFGPDRRARAGEVLAMLLADGGASPWERVEAASALAELDHDRRPSILETLRLIADDPAIPAGQRLHVARTMIRFGRSAYEPAAEVLDRITGEPGAESEVRCGAARTMAELDGEYRERAVELLHGLLTEPALDAAERHDVALLLARFPGEHPTRATESLRRFAGDDTVSEADRAAAWGTLALVAGRDDGRATETLTRLTSAPITEVRRLRAALTTLAGTAVGHRAPAAELLHRMALTSTSDAVERRHCALALAELGDEARRRATDTLRRLIADVSDDPAELALSAFALASLDPTHRAAAEQAAITALDAADISADQRGQIADQLAGSGRRHQHAATLVLYGLVTDAALDARTRFEAVRRLRWLTGLEWLTGTDDRIKEPVPRWIPMYT</sequence>
<dbReference type="InterPro" id="IPR009003">
    <property type="entry name" value="Peptidase_S1_PA"/>
</dbReference>
<reference evidence="3 4" key="1">
    <citation type="submission" date="2020-08" db="EMBL/GenBank/DDBJ databases">
        <title>Sequencing the genomes of 1000 actinobacteria strains.</title>
        <authorList>
            <person name="Klenk H.-P."/>
        </authorList>
    </citation>
    <scope>NUCLEOTIDE SEQUENCE [LARGE SCALE GENOMIC DNA]</scope>
    <source>
        <strain evidence="3 4">DSM 44936</strain>
    </source>
</reference>
<feature type="region of interest" description="Disordered" evidence="1">
    <location>
        <begin position="257"/>
        <end position="280"/>
    </location>
</feature>
<dbReference type="InterPro" id="IPR016024">
    <property type="entry name" value="ARM-type_fold"/>
</dbReference>
<keyword evidence="4" id="KW-1185">Reference proteome</keyword>
<dbReference type="Pfam" id="PF05729">
    <property type="entry name" value="NACHT"/>
    <property type="match status" value="1"/>
</dbReference>
<name>A0A7X0M7W3_9ACTN</name>
<dbReference type="InterPro" id="IPR007111">
    <property type="entry name" value="NACHT_NTPase"/>
</dbReference>
<gene>
    <name evidence="3" type="ORF">BJ992_004411</name>
</gene>
<dbReference type="Gene3D" id="3.40.50.300">
    <property type="entry name" value="P-loop containing nucleotide triphosphate hydrolases"/>
    <property type="match status" value="1"/>
</dbReference>